<sequence>MPPFTETRECFQCGETGHLKAGCPQIRSTKTARQAEFFVAVARELSAAAARASPSSSVGPRGPVPANRGAAQRGRGQGGRGRGAHHGRNEQQQQQQQQQQEGKEEDLPDAPGGDQNLRRLVQRLQEQQNQMSTEILLLRDMIVDLRQQFDDLFAPRGDDGAEGTCPIDISGGDKSFKFNDEIMRFSRQMPHPSHFFAIDFVEGFVLNLV</sequence>
<accession>A0A2V5ID54</accession>
<feature type="compositionally biased region" description="Low complexity" evidence="2">
    <location>
        <begin position="46"/>
        <end position="74"/>
    </location>
</feature>
<dbReference type="InterPro" id="IPR001878">
    <property type="entry name" value="Znf_CCHC"/>
</dbReference>
<evidence type="ECO:0000313" key="4">
    <source>
        <dbReference type="EMBL" id="PYI32114.1"/>
    </source>
</evidence>
<reference evidence="4 5" key="1">
    <citation type="submission" date="2018-02" db="EMBL/GenBank/DDBJ databases">
        <title>The genomes of Aspergillus section Nigri reveals drivers in fungal speciation.</title>
        <authorList>
            <consortium name="DOE Joint Genome Institute"/>
            <person name="Vesth T.C."/>
            <person name="Nybo J."/>
            <person name="Theobald S."/>
            <person name="Brandl J."/>
            <person name="Frisvad J.C."/>
            <person name="Nielsen K.F."/>
            <person name="Lyhne E.K."/>
            <person name="Kogle M.E."/>
            <person name="Kuo A."/>
            <person name="Riley R."/>
            <person name="Clum A."/>
            <person name="Nolan M."/>
            <person name="Lipzen A."/>
            <person name="Salamov A."/>
            <person name="Henrissat B."/>
            <person name="Wiebenga A."/>
            <person name="De vries R.P."/>
            <person name="Grigoriev I.V."/>
            <person name="Mortensen U.H."/>
            <person name="Andersen M.R."/>
            <person name="Baker S.E."/>
        </authorList>
    </citation>
    <scope>NUCLEOTIDE SEQUENCE [LARGE SCALE GENOMIC DNA]</scope>
    <source>
        <strain evidence="4 5">CBS 114.80</strain>
    </source>
</reference>
<dbReference type="GO" id="GO:0003676">
    <property type="term" value="F:nucleic acid binding"/>
    <property type="evidence" value="ECO:0007669"/>
    <property type="project" value="InterPro"/>
</dbReference>
<dbReference type="EMBL" id="KZ825496">
    <property type="protein sequence ID" value="PYI32114.1"/>
    <property type="molecule type" value="Genomic_DNA"/>
</dbReference>
<dbReference type="GO" id="GO:0008270">
    <property type="term" value="F:zinc ion binding"/>
    <property type="evidence" value="ECO:0007669"/>
    <property type="project" value="UniProtKB-KW"/>
</dbReference>
<name>A0A2V5ID54_9EURO</name>
<organism evidence="4 5">
    <name type="scientific">Aspergillus indologenus CBS 114.80</name>
    <dbReference type="NCBI Taxonomy" id="1450541"/>
    <lineage>
        <taxon>Eukaryota</taxon>
        <taxon>Fungi</taxon>
        <taxon>Dikarya</taxon>
        <taxon>Ascomycota</taxon>
        <taxon>Pezizomycotina</taxon>
        <taxon>Eurotiomycetes</taxon>
        <taxon>Eurotiomycetidae</taxon>
        <taxon>Eurotiales</taxon>
        <taxon>Aspergillaceae</taxon>
        <taxon>Aspergillus</taxon>
        <taxon>Aspergillus subgen. Circumdati</taxon>
    </lineage>
</organism>
<evidence type="ECO:0000259" key="3">
    <source>
        <dbReference type="PROSITE" id="PS50158"/>
    </source>
</evidence>
<dbReference type="AlphaFoldDB" id="A0A2V5ID54"/>
<evidence type="ECO:0000313" key="5">
    <source>
        <dbReference type="Proteomes" id="UP000248817"/>
    </source>
</evidence>
<keyword evidence="5" id="KW-1185">Reference proteome</keyword>
<dbReference type="SUPFAM" id="SSF57756">
    <property type="entry name" value="Retrovirus zinc finger-like domains"/>
    <property type="match status" value="1"/>
</dbReference>
<dbReference type="Gene3D" id="4.10.60.10">
    <property type="entry name" value="Zinc finger, CCHC-type"/>
    <property type="match status" value="1"/>
</dbReference>
<keyword evidence="1" id="KW-0863">Zinc-finger</keyword>
<dbReference type="InterPro" id="IPR036875">
    <property type="entry name" value="Znf_CCHC_sf"/>
</dbReference>
<keyword evidence="1" id="KW-0479">Metal-binding</keyword>
<feature type="compositionally biased region" description="Low complexity" evidence="2">
    <location>
        <begin position="91"/>
        <end position="100"/>
    </location>
</feature>
<feature type="region of interest" description="Disordered" evidence="2">
    <location>
        <begin position="46"/>
        <end position="115"/>
    </location>
</feature>
<dbReference type="Proteomes" id="UP000248817">
    <property type="component" value="Unassembled WGS sequence"/>
</dbReference>
<evidence type="ECO:0000256" key="1">
    <source>
        <dbReference type="PROSITE-ProRule" id="PRU00047"/>
    </source>
</evidence>
<dbReference type="SMART" id="SM00343">
    <property type="entry name" value="ZnF_C2HC"/>
    <property type="match status" value="1"/>
</dbReference>
<protein>
    <recommendedName>
        <fullName evidence="3">CCHC-type domain-containing protein</fullName>
    </recommendedName>
</protein>
<feature type="domain" description="CCHC-type" evidence="3">
    <location>
        <begin position="10"/>
        <end position="25"/>
    </location>
</feature>
<keyword evidence="1" id="KW-0862">Zinc</keyword>
<proteinExistence type="predicted"/>
<gene>
    <name evidence="4" type="ORF">BP00DRAFT_494781</name>
</gene>
<dbReference type="PROSITE" id="PS50158">
    <property type="entry name" value="ZF_CCHC"/>
    <property type="match status" value="1"/>
</dbReference>
<evidence type="ECO:0000256" key="2">
    <source>
        <dbReference type="SAM" id="MobiDB-lite"/>
    </source>
</evidence>